<dbReference type="RefSeq" id="WP_081968694.1">
    <property type="nucleotide sequence ID" value="NZ_JBKAGJ010000007.1"/>
</dbReference>
<dbReference type="Pfam" id="PF00326">
    <property type="entry name" value="Peptidase_S9"/>
    <property type="match status" value="1"/>
</dbReference>
<dbReference type="Proteomes" id="UP000029736">
    <property type="component" value="Unassembled WGS sequence"/>
</dbReference>
<dbReference type="Gene3D" id="3.40.50.1820">
    <property type="entry name" value="alpha/beta hydrolase"/>
    <property type="match status" value="1"/>
</dbReference>
<dbReference type="AlphaFoldDB" id="A0A098S830"/>
<dbReference type="InterPro" id="IPR029058">
    <property type="entry name" value="AB_hydrolase_fold"/>
</dbReference>
<accession>A0A098S830</accession>
<dbReference type="SUPFAM" id="SSF82171">
    <property type="entry name" value="DPP6 N-terminal domain-like"/>
    <property type="match status" value="1"/>
</dbReference>
<sequence>MSNLEQEHELPGNPSLPSSAEDLLRLIGREEGDYKYSVEDFFRNPEQTGFQLSPNGDYLAYAGPYERRQNVFVCPAEGGEPVRITQETERDIGGFFWANNNRIVYVKDSGGDENFQLFAVDRDGGNPRDLTPFQNVKIEFIDDLEDQEDELIIGMNKENPMLFEPYRLNVQTGAYQRLAPNDNPEEPITGWMTDHAGRLRIAIKTLNGVNQHIMYRAAEDQPFRTVVKTNFKESLSPLFFDFDDGHVVYCVSDIGRDRSEIIRFDFEKGEEVGSPVFAHPEVDAGSLLYSRKRKVLLGAVYTTWKRQIEFFDEQRRQMQKRLESLLPGYEVVAVSSNRAEDKYMVRTFSDRSLGAYYFYDLRQDSIRKITEISPWLNEEDMAPMKPVSYKAKDGEEVQGYLTVPKNKEGEKMPVVINPHGGPWVRDSWGYNPEVQLLASRGYAVFQPNYRGSTGYGKSFWMKGFKQWGHDMQNDITDGVKWLIDSGVADPKRVAIYGASYGGYATLAGIAFTPDLYACAVDYVGVSNLFTFMETIPPYWKPYLDMLYEMVGHPEEDKDRLHAGSPVFHIDQIKTPLFVVQGANDPRVNIDESDQIVQSLRERGIDVPYMVKYNEGHGFSNEENRFEFYKAMLGFLAKHMK</sequence>
<gene>
    <name evidence="3" type="ORF">IX84_10655</name>
</gene>
<dbReference type="OrthoDB" id="108903at2"/>
<keyword evidence="1" id="KW-0378">Hydrolase</keyword>
<proteinExistence type="predicted"/>
<dbReference type="Gene3D" id="2.120.10.30">
    <property type="entry name" value="TolB, C-terminal domain"/>
    <property type="match status" value="1"/>
</dbReference>
<organism evidence="3 4">
    <name type="scientific">Phaeodactylibacter xiamenensis</name>
    <dbReference type="NCBI Taxonomy" id="1524460"/>
    <lineage>
        <taxon>Bacteria</taxon>
        <taxon>Pseudomonadati</taxon>
        <taxon>Bacteroidota</taxon>
        <taxon>Saprospiria</taxon>
        <taxon>Saprospirales</taxon>
        <taxon>Haliscomenobacteraceae</taxon>
        <taxon>Phaeodactylibacter</taxon>
    </lineage>
</organism>
<dbReference type="InterPro" id="IPR011042">
    <property type="entry name" value="6-blade_b-propeller_TolB-like"/>
</dbReference>
<dbReference type="EMBL" id="JPOS01000020">
    <property type="protein sequence ID" value="KGE88260.1"/>
    <property type="molecule type" value="Genomic_DNA"/>
</dbReference>
<reference evidence="3 4" key="1">
    <citation type="journal article" date="2014" name="Int. J. Syst. Evol. Microbiol.">
        <title>Phaeodactylibacter xiamenensis gen. nov., sp. nov., a member of the family Saprospiraceae isolated from the marine alga Phaeodactylum tricornutum.</title>
        <authorList>
            <person name="Chen Z.Jr."/>
            <person name="Lei X."/>
            <person name="Lai Q."/>
            <person name="Li Y."/>
            <person name="Zhang B."/>
            <person name="Zhang J."/>
            <person name="Zhang H."/>
            <person name="Yang L."/>
            <person name="Zheng W."/>
            <person name="Tian Y."/>
            <person name="Yu Z."/>
            <person name="Xu H.Jr."/>
            <person name="Zheng T."/>
        </authorList>
    </citation>
    <scope>NUCLEOTIDE SEQUENCE [LARGE SCALE GENOMIC DNA]</scope>
    <source>
        <strain evidence="3 4">KD52</strain>
    </source>
</reference>
<feature type="domain" description="Peptidase S9 prolyl oligopeptidase catalytic" evidence="2">
    <location>
        <begin position="429"/>
        <end position="640"/>
    </location>
</feature>
<evidence type="ECO:0000313" key="4">
    <source>
        <dbReference type="Proteomes" id="UP000029736"/>
    </source>
</evidence>
<name>A0A098S830_9BACT</name>
<dbReference type="GO" id="GO:0004252">
    <property type="term" value="F:serine-type endopeptidase activity"/>
    <property type="evidence" value="ECO:0007669"/>
    <property type="project" value="TreeGrafter"/>
</dbReference>
<comment type="caution">
    <text evidence="3">The sequence shown here is derived from an EMBL/GenBank/DDBJ whole genome shotgun (WGS) entry which is preliminary data.</text>
</comment>
<evidence type="ECO:0000256" key="1">
    <source>
        <dbReference type="ARBA" id="ARBA00022801"/>
    </source>
</evidence>
<evidence type="ECO:0000259" key="2">
    <source>
        <dbReference type="Pfam" id="PF00326"/>
    </source>
</evidence>
<keyword evidence="4" id="KW-1185">Reference proteome</keyword>
<dbReference type="InterPro" id="IPR001375">
    <property type="entry name" value="Peptidase_S9_cat"/>
</dbReference>
<protein>
    <submittedName>
        <fullName evidence="3">Peptidase</fullName>
    </submittedName>
</protein>
<dbReference type="STRING" id="1524460.IX84_10655"/>
<evidence type="ECO:0000313" key="3">
    <source>
        <dbReference type="EMBL" id="KGE88260.1"/>
    </source>
</evidence>
<dbReference type="GO" id="GO:0006508">
    <property type="term" value="P:proteolysis"/>
    <property type="evidence" value="ECO:0007669"/>
    <property type="project" value="InterPro"/>
</dbReference>
<dbReference type="SUPFAM" id="SSF53474">
    <property type="entry name" value="alpha/beta-Hydrolases"/>
    <property type="match status" value="1"/>
</dbReference>
<dbReference type="PANTHER" id="PTHR42776:SF27">
    <property type="entry name" value="DIPEPTIDYL PEPTIDASE FAMILY MEMBER 6"/>
    <property type="match status" value="1"/>
</dbReference>
<dbReference type="PANTHER" id="PTHR42776">
    <property type="entry name" value="SERINE PEPTIDASE S9 FAMILY MEMBER"/>
    <property type="match status" value="1"/>
</dbReference>